<accession>A0A3B4DA47</accession>
<dbReference type="OMA" id="LEVQYYC"/>
<dbReference type="OrthoDB" id="1100386at2759"/>
<evidence type="ECO:0000313" key="7">
    <source>
        <dbReference type="Proteomes" id="UP001501920"/>
    </source>
</evidence>
<proteinExistence type="predicted"/>
<dbReference type="Ensembl" id="ENSPNAT00000030155.2">
    <property type="protein sequence ID" value="ENSPNAP00000019966.1"/>
    <property type="gene ID" value="ENSPNAG00000006740.2"/>
</dbReference>
<dbReference type="Proteomes" id="UP001501920">
    <property type="component" value="Chromosome 29"/>
</dbReference>
<dbReference type="Gene3D" id="2.60.120.740">
    <property type="match status" value="3"/>
</dbReference>
<sequence>MFFLKMSLLSLLIAAPGLVTSTENVITCDGNVQRLSCDIGLISVQSAVYGRTARSVCSAGRPPSQIQNTRCISSIPLIFERCDGKIACEFKTDTIGSPDPCVGTYKYYNTTYNCIQARVSMTCEGSFSTLACGNDVIQIVSADYGRTDVEICSNGQPSSLIENTDCHAPDTLTSVVEGCNEKRSCILEASNAIFTDPCVGTYKYLAVSYFCRPTQTSVTCEGSTAVLACEVGLLKIHIANYGRTDSTTCSLGRPFGQITKTDCFATTSLSEVATRCKDRSNCTVPATNTVFTDPCVGTYKYLSIVYSCVVNDFLFSL</sequence>
<dbReference type="FunFam" id="2.60.120.740:FF:000003">
    <property type="entry name" value="Protein eva-1 homolog C"/>
    <property type="match status" value="1"/>
</dbReference>
<keyword evidence="4" id="KW-0732">Signal</keyword>
<reference evidence="6" key="2">
    <citation type="submission" date="2025-08" db="UniProtKB">
        <authorList>
            <consortium name="Ensembl"/>
        </authorList>
    </citation>
    <scope>IDENTIFICATION</scope>
</reference>
<protein>
    <recommendedName>
        <fullName evidence="5">SUEL-type lectin domain-containing protein</fullName>
    </recommendedName>
</protein>
<dbReference type="AlphaFoldDB" id="A0A3B4DA47"/>
<dbReference type="GO" id="GO:0030246">
    <property type="term" value="F:carbohydrate binding"/>
    <property type="evidence" value="ECO:0007669"/>
    <property type="project" value="UniProtKB-KW"/>
</dbReference>
<feature type="signal peptide" evidence="4">
    <location>
        <begin position="1"/>
        <end position="21"/>
    </location>
</feature>
<dbReference type="InterPro" id="IPR000922">
    <property type="entry name" value="Lectin_gal-bd_dom"/>
</dbReference>
<name>A0A3B4DA47_PYGNA</name>
<dbReference type="GeneTree" id="ENSGT00940000154285"/>
<reference evidence="6" key="3">
    <citation type="submission" date="2025-09" db="UniProtKB">
        <authorList>
            <consortium name="Ensembl"/>
        </authorList>
    </citation>
    <scope>IDENTIFICATION</scope>
</reference>
<dbReference type="STRING" id="42514.ENSPNAP00000019966"/>
<dbReference type="FunFam" id="2.60.120.740:FF:000001">
    <property type="entry name" value="Adhesion G protein-coupled receptor L2"/>
    <property type="match status" value="1"/>
</dbReference>
<dbReference type="InterPro" id="IPR043159">
    <property type="entry name" value="Lectin_gal-bd_sf"/>
</dbReference>
<dbReference type="RefSeq" id="XP_017561313.1">
    <property type="nucleotide sequence ID" value="XM_017705824.2"/>
</dbReference>
<keyword evidence="3" id="KW-0677">Repeat</keyword>
<evidence type="ECO:0000313" key="6">
    <source>
        <dbReference type="Ensembl" id="ENSPNAP00000019966.1"/>
    </source>
</evidence>
<feature type="domain" description="SUEL-type lectin" evidence="5">
    <location>
        <begin position="113"/>
        <end position="212"/>
    </location>
</feature>
<feature type="domain" description="SUEL-type lectin" evidence="5">
    <location>
        <begin position="27"/>
        <end position="115"/>
    </location>
</feature>
<dbReference type="CDD" id="cd22836">
    <property type="entry name" value="Gal_Rha_Lectin_RBL_rpt2"/>
    <property type="match status" value="2"/>
</dbReference>
<keyword evidence="2" id="KW-0430">Lectin</keyword>
<dbReference type="GeneID" id="108432158"/>
<evidence type="ECO:0000256" key="1">
    <source>
        <dbReference type="ARBA" id="ARBA00022546"/>
    </source>
</evidence>
<feature type="domain" description="SUEL-type lectin" evidence="5">
    <location>
        <begin position="219"/>
        <end position="309"/>
    </location>
</feature>
<keyword evidence="7" id="KW-1185">Reference proteome</keyword>
<evidence type="ECO:0000256" key="3">
    <source>
        <dbReference type="ARBA" id="ARBA00022737"/>
    </source>
</evidence>
<evidence type="ECO:0000256" key="2">
    <source>
        <dbReference type="ARBA" id="ARBA00022734"/>
    </source>
</evidence>
<keyword evidence="1" id="KW-0348">Hemagglutinin</keyword>
<organism evidence="6 7">
    <name type="scientific">Pygocentrus nattereri</name>
    <name type="common">Red-bellied piranha</name>
    <dbReference type="NCBI Taxonomy" id="42514"/>
    <lineage>
        <taxon>Eukaryota</taxon>
        <taxon>Metazoa</taxon>
        <taxon>Chordata</taxon>
        <taxon>Craniata</taxon>
        <taxon>Vertebrata</taxon>
        <taxon>Euteleostomi</taxon>
        <taxon>Actinopterygii</taxon>
        <taxon>Neopterygii</taxon>
        <taxon>Teleostei</taxon>
        <taxon>Ostariophysi</taxon>
        <taxon>Characiformes</taxon>
        <taxon>Characoidei</taxon>
        <taxon>Pygocentrus</taxon>
    </lineage>
</organism>
<dbReference type="Pfam" id="PF02140">
    <property type="entry name" value="SUEL_Lectin"/>
    <property type="match status" value="3"/>
</dbReference>
<dbReference type="PROSITE" id="PS50228">
    <property type="entry name" value="SUEL_LECTIN"/>
    <property type="match status" value="3"/>
</dbReference>
<feature type="chain" id="PRO_5017312484" description="SUEL-type lectin domain-containing protein" evidence="4">
    <location>
        <begin position="22"/>
        <end position="317"/>
    </location>
</feature>
<evidence type="ECO:0000256" key="4">
    <source>
        <dbReference type="SAM" id="SignalP"/>
    </source>
</evidence>
<dbReference type="PANTHER" id="PTHR46780">
    <property type="entry name" value="PROTEIN EVA-1"/>
    <property type="match status" value="1"/>
</dbReference>
<reference evidence="6 7" key="1">
    <citation type="submission" date="2020-10" db="EMBL/GenBank/DDBJ databases">
        <title>Pygocentrus nattereri (red-bellied piranha) genome, fPygNat1, primary haplotype.</title>
        <authorList>
            <person name="Myers G."/>
            <person name="Meyer A."/>
            <person name="Karagic N."/>
            <person name="Pippel M."/>
            <person name="Winkler S."/>
            <person name="Tracey A."/>
            <person name="Wood J."/>
            <person name="Formenti G."/>
            <person name="Howe K."/>
            <person name="Fedrigo O."/>
            <person name="Jarvis E.D."/>
        </authorList>
    </citation>
    <scope>NUCLEOTIDE SEQUENCE [LARGE SCALE GENOMIC DNA]</scope>
</reference>
<evidence type="ECO:0000259" key="5">
    <source>
        <dbReference type="PROSITE" id="PS50228"/>
    </source>
</evidence>